<keyword evidence="4" id="KW-1185">Reference proteome</keyword>
<proteinExistence type="predicted"/>
<accession>A0ABW6DZC9</accession>
<evidence type="ECO:0000313" key="4">
    <source>
        <dbReference type="Proteomes" id="UP001598300"/>
    </source>
</evidence>
<keyword evidence="2" id="KW-0472">Membrane</keyword>
<gene>
    <name evidence="3" type="ORF">ACFWR3_24265</name>
</gene>
<dbReference type="Proteomes" id="UP001598300">
    <property type="component" value="Unassembled WGS sequence"/>
</dbReference>
<reference evidence="3 4" key="1">
    <citation type="submission" date="2024-09" db="EMBL/GenBank/DDBJ databases">
        <title>The Natural Products Discovery Center: Release of the First 8490 Sequenced Strains for Exploring Actinobacteria Biosynthetic Diversity.</title>
        <authorList>
            <person name="Kalkreuter E."/>
            <person name="Kautsar S.A."/>
            <person name="Yang D."/>
            <person name="Bader C.D."/>
            <person name="Teijaro C.N."/>
            <person name="Fluegel L."/>
            <person name="Davis C.M."/>
            <person name="Simpson J.R."/>
            <person name="Lauterbach L."/>
            <person name="Steele A.D."/>
            <person name="Gui C."/>
            <person name="Meng S."/>
            <person name="Li G."/>
            <person name="Viehrig K."/>
            <person name="Ye F."/>
            <person name="Su P."/>
            <person name="Kiefer A.F."/>
            <person name="Nichols A."/>
            <person name="Cepeda A.J."/>
            <person name="Yan W."/>
            <person name="Fan B."/>
            <person name="Jiang Y."/>
            <person name="Adhikari A."/>
            <person name="Zheng C.-J."/>
            <person name="Schuster L."/>
            <person name="Cowan T.M."/>
            <person name="Smanski M.J."/>
            <person name="Chevrette M.G."/>
            <person name="De Carvalho L.P.S."/>
            <person name="Shen B."/>
        </authorList>
    </citation>
    <scope>NUCLEOTIDE SEQUENCE [LARGE SCALE GENOMIC DNA]</scope>
    <source>
        <strain evidence="3 4">NPDC058584</strain>
    </source>
</reference>
<evidence type="ECO:0000256" key="2">
    <source>
        <dbReference type="SAM" id="Phobius"/>
    </source>
</evidence>
<feature type="transmembrane region" description="Helical" evidence="2">
    <location>
        <begin position="6"/>
        <end position="23"/>
    </location>
</feature>
<evidence type="ECO:0000313" key="3">
    <source>
        <dbReference type="EMBL" id="MFD3959178.1"/>
    </source>
</evidence>
<sequence>MTATGGVITVLIVLAIAALVLLGPRLTARRPPPETDDPAPLPPLDLP</sequence>
<comment type="caution">
    <text evidence="3">The sequence shown here is derived from an EMBL/GenBank/DDBJ whole genome shotgun (WGS) entry which is preliminary data.</text>
</comment>
<organism evidence="3 4">
    <name type="scientific">Streptomyces bacillaris</name>
    <dbReference type="NCBI Taxonomy" id="68179"/>
    <lineage>
        <taxon>Bacteria</taxon>
        <taxon>Bacillati</taxon>
        <taxon>Actinomycetota</taxon>
        <taxon>Actinomycetes</taxon>
        <taxon>Kitasatosporales</taxon>
        <taxon>Streptomycetaceae</taxon>
        <taxon>Streptomyces</taxon>
    </lineage>
</organism>
<feature type="region of interest" description="Disordered" evidence="1">
    <location>
        <begin position="27"/>
        <end position="47"/>
    </location>
</feature>
<keyword evidence="2" id="KW-1133">Transmembrane helix</keyword>
<keyword evidence="2" id="KW-0812">Transmembrane</keyword>
<evidence type="ECO:0000256" key="1">
    <source>
        <dbReference type="SAM" id="MobiDB-lite"/>
    </source>
</evidence>
<protein>
    <submittedName>
        <fullName evidence="3">Uncharacterized protein</fullName>
    </submittedName>
</protein>
<dbReference type="RefSeq" id="WP_167372547.1">
    <property type="nucleotide sequence ID" value="NZ_JBHXNM010000057.1"/>
</dbReference>
<dbReference type="EMBL" id="JBHXPM010000025">
    <property type="protein sequence ID" value="MFD3959178.1"/>
    <property type="molecule type" value="Genomic_DNA"/>
</dbReference>
<name>A0ABW6DZC9_9ACTN</name>